<organism evidence="1 2">
    <name type="scientific">Portunus trituberculatus</name>
    <name type="common">Swimming crab</name>
    <name type="synonym">Neptunus trituberculatus</name>
    <dbReference type="NCBI Taxonomy" id="210409"/>
    <lineage>
        <taxon>Eukaryota</taxon>
        <taxon>Metazoa</taxon>
        <taxon>Ecdysozoa</taxon>
        <taxon>Arthropoda</taxon>
        <taxon>Crustacea</taxon>
        <taxon>Multicrustacea</taxon>
        <taxon>Malacostraca</taxon>
        <taxon>Eumalacostraca</taxon>
        <taxon>Eucarida</taxon>
        <taxon>Decapoda</taxon>
        <taxon>Pleocyemata</taxon>
        <taxon>Brachyura</taxon>
        <taxon>Eubrachyura</taxon>
        <taxon>Portunoidea</taxon>
        <taxon>Portunidae</taxon>
        <taxon>Portuninae</taxon>
        <taxon>Portunus</taxon>
    </lineage>
</organism>
<evidence type="ECO:0000313" key="2">
    <source>
        <dbReference type="Proteomes" id="UP000324222"/>
    </source>
</evidence>
<protein>
    <submittedName>
        <fullName evidence="1">Uncharacterized protein</fullName>
    </submittedName>
</protein>
<proteinExistence type="predicted"/>
<comment type="caution">
    <text evidence="1">The sequence shown here is derived from an EMBL/GenBank/DDBJ whole genome shotgun (WGS) entry which is preliminary data.</text>
</comment>
<accession>A0A5B7IQ57</accession>
<dbReference type="Proteomes" id="UP000324222">
    <property type="component" value="Unassembled WGS sequence"/>
</dbReference>
<name>A0A5B7IQ57_PORTR</name>
<reference evidence="1 2" key="1">
    <citation type="submission" date="2019-05" db="EMBL/GenBank/DDBJ databases">
        <title>Another draft genome of Portunus trituberculatus and its Hox gene families provides insights of decapod evolution.</title>
        <authorList>
            <person name="Jeong J.-H."/>
            <person name="Song I."/>
            <person name="Kim S."/>
            <person name="Choi T."/>
            <person name="Kim D."/>
            <person name="Ryu S."/>
            <person name="Kim W."/>
        </authorList>
    </citation>
    <scope>NUCLEOTIDE SEQUENCE [LARGE SCALE GENOMIC DNA]</scope>
    <source>
        <tissue evidence="1">Muscle</tissue>
    </source>
</reference>
<dbReference type="AlphaFoldDB" id="A0A5B7IQ57"/>
<dbReference type="EMBL" id="VSRR010064868">
    <property type="protein sequence ID" value="MPC84239.1"/>
    <property type="molecule type" value="Genomic_DNA"/>
</dbReference>
<gene>
    <name evidence="1" type="ORF">E2C01_078968</name>
</gene>
<keyword evidence="2" id="KW-1185">Reference proteome</keyword>
<dbReference type="OrthoDB" id="7554032at2759"/>
<evidence type="ECO:0000313" key="1">
    <source>
        <dbReference type="EMBL" id="MPC84239.1"/>
    </source>
</evidence>
<sequence>MELENLNKTLAEGQVTWCARNQESVIDYILVNGRMCEIVDSMWIDKDEMISRSITCWCWNVSSMEEKERVERKGRKWTLRDVGWANFQVDLSERSLEDEQLNGVDELNDRFVENVKNTAASQTRYVRTGARKCSCKP</sequence>